<dbReference type="Pfam" id="PF13412">
    <property type="entry name" value="HTH_24"/>
    <property type="match status" value="1"/>
</dbReference>
<dbReference type="CDD" id="cd00090">
    <property type="entry name" value="HTH_ARSR"/>
    <property type="match status" value="1"/>
</dbReference>
<dbReference type="Gene3D" id="1.10.10.10">
    <property type="entry name" value="Winged helix-like DNA-binding domain superfamily/Winged helix DNA-binding domain"/>
    <property type="match status" value="1"/>
</dbReference>
<sequence>MDRIDKKILKILQENGKITNAKLSRMVGISAPATIERVKRLEAAGVISHFTAVVDPEKVGFSIMVIVSITLSLSKLPSVPLIKEKFSELEEVVECYQIAGAHDFILKVIAKDIKAYAEFMNQKLTRIQGIQSIQSSFVIDSLKDKKIFVLEAGDDN</sequence>
<dbReference type="RefSeq" id="WP_178367923.1">
    <property type="nucleotide sequence ID" value="NZ_JACADJ010000079.1"/>
</dbReference>
<dbReference type="InterPro" id="IPR011991">
    <property type="entry name" value="ArsR-like_HTH"/>
</dbReference>
<evidence type="ECO:0000256" key="1">
    <source>
        <dbReference type="ARBA" id="ARBA00023015"/>
    </source>
</evidence>
<dbReference type="GO" id="GO:0005829">
    <property type="term" value="C:cytosol"/>
    <property type="evidence" value="ECO:0007669"/>
    <property type="project" value="TreeGrafter"/>
</dbReference>
<dbReference type="InterPro" id="IPR019887">
    <property type="entry name" value="Tscrpt_reg_AsnC/Lrp_C"/>
</dbReference>
<dbReference type="PRINTS" id="PR00033">
    <property type="entry name" value="HTHASNC"/>
</dbReference>
<dbReference type="AlphaFoldDB" id="A0A850T289"/>
<dbReference type="InterPro" id="IPR019888">
    <property type="entry name" value="Tscrpt_reg_AsnC-like"/>
</dbReference>
<dbReference type="EMBL" id="JACADJ010000079">
    <property type="protein sequence ID" value="NWH06470.1"/>
    <property type="molecule type" value="Genomic_DNA"/>
</dbReference>
<evidence type="ECO:0000256" key="3">
    <source>
        <dbReference type="ARBA" id="ARBA00023163"/>
    </source>
</evidence>
<reference evidence="5 6" key="1">
    <citation type="submission" date="2020-06" db="EMBL/GenBank/DDBJ databases">
        <title>High-quality draft genome of sulfate reducer Desulfobacter latus type strain AcrS2 isolated from marine sediment.</title>
        <authorList>
            <person name="Hoppe M."/>
            <person name="Larsen C.K."/>
            <person name="Marshall I.P.G."/>
            <person name="Schramm A."/>
            <person name="Marietou A.G."/>
        </authorList>
    </citation>
    <scope>NUCLEOTIDE SEQUENCE [LARGE SCALE GENOMIC DNA]</scope>
    <source>
        <strain evidence="5 6">AcRS2</strain>
    </source>
</reference>
<accession>A0A850T289</accession>
<dbReference type="GO" id="GO:0043565">
    <property type="term" value="F:sequence-specific DNA binding"/>
    <property type="evidence" value="ECO:0007669"/>
    <property type="project" value="InterPro"/>
</dbReference>
<dbReference type="InterPro" id="IPR036390">
    <property type="entry name" value="WH_DNA-bd_sf"/>
</dbReference>
<keyword evidence="1" id="KW-0805">Transcription regulation</keyword>
<name>A0A850T289_9BACT</name>
<proteinExistence type="predicted"/>
<dbReference type="InterPro" id="IPR036388">
    <property type="entry name" value="WH-like_DNA-bd_sf"/>
</dbReference>
<evidence type="ECO:0000313" key="6">
    <source>
        <dbReference type="Proteomes" id="UP000553343"/>
    </source>
</evidence>
<dbReference type="InterPro" id="IPR000485">
    <property type="entry name" value="AsnC-type_HTH_dom"/>
</dbReference>
<dbReference type="Gene3D" id="3.30.70.920">
    <property type="match status" value="1"/>
</dbReference>
<dbReference type="PANTHER" id="PTHR30154">
    <property type="entry name" value="LEUCINE-RESPONSIVE REGULATORY PROTEIN"/>
    <property type="match status" value="1"/>
</dbReference>
<dbReference type="SUPFAM" id="SSF54909">
    <property type="entry name" value="Dimeric alpha+beta barrel"/>
    <property type="match status" value="1"/>
</dbReference>
<feature type="domain" description="HTH asnC-type" evidence="4">
    <location>
        <begin position="1"/>
        <end position="62"/>
    </location>
</feature>
<organism evidence="5 6">
    <name type="scientific">Desulfobacter latus</name>
    <dbReference type="NCBI Taxonomy" id="2292"/>
    <lineage>
        <taxon>Bacteria</taxon>
        <taxon>Pseudomonadati</taxon>
        <taxon>Thermodesulfobacteriota</taxon>
        <taxon>Desulfobacteria</taxon>
        <taxon>Desulfobacterales</taxon>
        <taxon>Desulfobacteraceae</taxon>
        <taxon>Desulfobacter</taxon>
    </lineage>
</organism>
<dbReference type="Pfam" id="PF01037">
    <property type="entry name" value="AsnC_trans_reg"/>
    <property type="match status" value="1"/>
</dbReference>
<dbReference type="InterPro" id="IPR011008">
    <property type="entry name" value="Dimeric_a/b-barrel"/>
</dbReference>
<evidence type="ECO:0000256" key="2">
    <source>
        <dbReference type="ARBA" id="ARBA00023125"/>
    </source>
</evidence>
<protein>
    <submittedName>
        <fullName evidence="5">Lrp/AsnC family transcriptional regulator</fullName>
    </submittedName>
</protein>
<dbReference type="GO" id="GO:0006355">
    <property type="term" value="P:regulation of DNA-templated transcription"/>
    <property type="evidence" value="ECO:0007669"/>
    <property type="project" value="UniProtKB-ARBA"/>
</dbReference>
<dbReference type="SUPFAM" id="SSF46785">
    <property type="entry name" value="Winged helix' DNA-binding domain"/>
    <property type="match status" value="1"/>
</dbReference>
<dbReference type="SMART" id="SM00344">
    <property type="entry name" value="HTH_ASNC"/>
    <property type="match status" value="1"/>
</dbReference>
<dbReference type="GO" id="GO:0043200">
    <property type="term" value="P:response to amino acid"/>
    <property type="evidence" value="ECO:0007669"/>
    <property type="project" value="TreeGrafter"/>
</dbReference>
<evidence type="ECO:0000313" key="5">
    <source>
        <dbReference type="EMBL" id="NWH06470.1"/>
    </source>
</evidence>
<evidence type="ECO:0000259" key="4">
    <source>
        <dbReference type="PROSITE" id="PS50956"/>
    </source>
</evidence>
<keyword evidence="2" id="KW-0238">DNA-binding</keyword>
<dbReference type="Proteomes" id="UP000553343">
    <property type="component" value="Unassembled WGS sequence"/>
</dbReference>
<gene>
    <name evidence="5" type="ORF">HXW94_16020</name>
</gene>
<comment type="caution">
    <text evidence="5">The sequence shown here is derived from an EMBL/GenBank/DDBJ whole genome shotgun (WGS) entry which is preliminary data.</text>
</comment>
<dbReference type="PANTHER" id="PTHR30154:SF34">
    <property type="entry name" value="TRANSCRIPTIONAL REGULATOR AZLB"/>
    <property type="match status" value="1"/>
</dbReference>
<keyword evidence="6" id="KW-1185">Reference proteome</keyword>
<dbReference type="PROSITE" id="PS50956">
    <property type="entry name" value="HTH_ASNC_2"/>
    <property type="match status" value="1"/>
</dbReference>
<keyword evidence="3" id="KW-0804">Transcription</keyword>